<protein>
    <submittedName>
        <fullName evidence="1">Uncharacterized protein</fullName>
    </submittedName>
</protein>
<organism evidence="1 2">
    <name type="scientific">Hymenobacter chitinivorans DSM 11115</name>
    <dbReference type="NCBI Taxonomy" id="1121954"/>
    <lineage>
        <taxon>Bacteria</taxon>
        <taxon>Pseudomonadati</taxon>
        <taxon>Bacteroidota</taxon>
        <taxon>Cytophagia</taxon>
        <taxon>Cytophagales</taxon>
        <taxon>Hymenobacteraceae</taxon>
        <taxon>Hymenobacter</taxon>
    </lineage>
</organism>
<proteinExistence type="predicted"/>
<comment type="caution">
    <text evidence="1">The sequence shown here is derived from an EMBL/GenBank/DDBJ whole genome shotgun (WGS) entry which is preliminary data.</text>
</comment>
<dbReference type="OrthoDB" id="997000at2"/>
<sequence length="116" mass="12925">MPIPYRLLFFLDNATTSIIEIKRLDLPDEPDRGKVYAWLLFDKASQALTKLDFVAMNSQPEAEERQFAQGQLRFSLREATFQPAASPADDEALLVCPPTDLPPALAAAVDTYLQAL</sequence>
<dbReference type="AlphaFoldDB" id="A0A2M9BPF4"/>
<gene>
    <name evidence="1" type="ORF">CLV45_1256</name>
</gene>
<dbReference type="RefSeq" id="WP_100335522.1">
    <property type="nucleotide sequence ID" value="NZ_PGFA01000001.1"/>
</dbReference>
<dbReference type="EMBL" id="PGFA01000001">
    <property type="protein sequence ID" value="PJJ59834.1"/>
    <property type="molecule type" value="Genomic_DNA"/>
</dbReference>
<dbReference type="Proteomes" id="UP000228535">
    <property type="component" value="Unassembled WGS sequence"/>
</dbReference>
<accession>A0A2M9BPF4</accession>
<evidence type="ECO:0000313" key="2">
    <source>
        <dbReference type="Proteomes" id="UP000228535"/>
    </source>
</evidence>
<reference evidence="1 2" key="1">
    <citation type="submission" date="2017-11" db="EMBL/GenBank/DDBJ databases">
        <title>Genomic Encyclopedia of Archaeal and Bacterial Type Strains, Phase II (KMG-II): From Individual Species to Whole Genera.</title>
        <authorList>
            <person name="Goeker M."/>
        </authorList>
    </citation>
    <scope>NUCLEOTIDE SEQUENCE [LARGE SCALE GENOMIC DNA]</scope>
    <source>
        <strain evidence="1 2">DSM 11115</strain>
    </source>
</reference>
<evidence type="ECO:0000313" key="1">
    <source>
        <dbReference type="EMBL" id="PJJ59834.1"/>
    </source>
</evidence>
<name>A0A2M9BPF4_9BACT</name>
<keyword evidence="2" id="KW-1185">Reference proteome</keyword>